<evidence type="ECO:0000256" key="1">
    <source>
        <dbReference type="SAM" id="Coils"/>
    </source>
</evidence>
<reference evidence="4" key="1">
    <citation type="submission" date="2021-04" db="EMBL/GenBank/DDBJ databases">
        <authorList>
            <person name="Chebbi M.A.C M."/>
        </authorList>
    </citation>
    <scope>NUCLEOTIDE SEQUENCE</scope>
</reference>
<feature type="region of interest" description="Disordered" evidence="2">
    <location>
        <begin position="1189"/>
        <end position="1216"/>
    </location>
</feature>
<dbReference type="AlphaFoldDB" id="A0A8J2HQ34"/>
<comment type="caution">
    <text evidence="4">The sequence shown here is derived from an EMBL/GenBank/DDBJ whole genome shotgun (WGS) entry which is preliminary data.</text>
</comment>
<evidence type="ECO:0000313" key="4">
    <source>
        <dbReference type="EMBL" id="CAG5106064.1"/>
    </source>
</evidence>
<dbReference type="InterPro" id="IPR040248">
    <property type="entry name" value="RRBP1"/>
</dbReference>
<keyword evidence="3" id="KW-0472">Membrane</keyword>
<feature type="compositionally biased region" description="Basic and acidic residues" evidence="2">
    <location>
        <begin position="181"/>
        <end position="210"/>
    </location>
</feature>
<dbReference type="OrthoDB" id="5875463at2759"/>
<dbReference type="GO" id="GO:0005789">
    <property type="term" value="C:endoplasmic reticulum membrane"/>
    <property type="evidence" value="ECO:0007669"/>
    <property type="project" value="TreeGrafter"/>
</dbReference>
<feature type="compositionally biased region" description="Basic and acidic residues" evidence="2">
    <location>
        <begin position="47"/>
        <end position="56"/>
    </location>
</feature>
<protein>
    <submittedName>
        <fullName evidence="4">Similar to KTN1: Kinectin (Homo sapiens)</fullName>
    </submittedName>
</protein>
<name>A0A8J2HQ34_COTCN</name>
<organism evidence="4 5">
    <name type="scientific">Cotesia congregata</name>
    <name type="common">Parasitoid wasp</name>
    <name type="synonym">Apanteles congregatus</name>
    <dbReference type="NCBI Taxonomy" id="51543"/>
    <lineage>
        <taxon>Eukaryota</taxon>
        <taxon>Metazoa</taxon>
        <taxon>Ecdysozoa</taxon>
        <taxon>Arthropoda</taxon>
        <taxon>Hexapoda</taxon>
        <taxon>Insecta</taxon>
        <taxon>Pterygota</taxon>
        <taxon>Neoptera</taxon>
        <taxon>Endopterygota</taxon>
        <taxon>Hymenoptera</taxon>
        <taxon>Apocrita</taxon>
        <taxon>Ichneumonoidea</taxon>
        <taxon>Braconidae</taxon>
        <taxon>Microgastrinae</taxon>
        <taxon>Cotesia</taxon>
    </lineage>
</organism>
<feature type="compositionally biased region" description="Basic and acidic residues" evidence="2">
    <location>
        <begin position="232"/>
        <end position="241"/>
    </location>
</feature>
<dbReference type="PANTHER" id="PTHR18939">
    <property type="entry name" value="RIBOSOME BINDING PROTEIN-1"/>
    <property type="match status" value="1"/>
</dbReference>
<sequence>MDSQTILIYAGVVVVSAAVILLVSIFGIKEKSYEEAIAEQRKLPDDLLLGKKDKGKDKKHKSKTGKKVKEKKDEKDDKSDDKSEHVQFEENPQILPTEINVQDVSKGNKKKSKPEKVKPILVNKDESPVVVTESIASQPPLVNVNHFDVIHPKDDLELIRSQSKENLQQAIQSESMTGKSSPKETPTKSKKNVVKEPVKKKEESKDEKQELASAMQQQAVKALVSLPATAHLPKESKETPQKEIQQQQLQMQPKDTISVQQSNKEANKKNKKKNDILAQIGGDKDGIHVSLLMPLVQKAELSRSEIQILIDLLLNKQLDNPQEVAEWTEGRADPVIKLKKQLSEKEKALSEEHEASLTFQNKVKELRAELNSERSKSSGTIKQLEENLNAKTTEAQTLHTRMQHILETHAAEKQGFARQIEQLQAKVNEDAAIIHKMQEDQGQTQGHLQQEIIAQRKQLDMQFAQMRDNENALKAQLAQKHVEIEQLQNVNMSVTQELQATCESSAAEIEILRQQLAMMQDQCMHVEGQLQNLRDAEIRIQDMARQLEESHRANADLDHRLKNIHRHEQELQKQVHSLQNELKIVKAEAGDATALNGELNKVQTELNKLKSDLSVSQNEAKTEAIEVTNLKNLLGDKEEEIKKFQVEGQKTGAVVKNLESALNDARNELSKARTELAKALEDLKQEKNKVKNLTDELKNVKSLENNQEASGDIKLLKAEIEQLQNGDKKSSAIHLEIIKLQEENERLKHLQENQDDNSQIDALKNELKIKQGEFNQLKAQVEALQRDANNHSSTAKRLQEDLEAQRLKNNELRTKNWKVMEALSVAESRVKSDPRKSSDDSIEMVKTKEQEITKSLLQRIFPEINVSAKSFDKWLEIFEERVQVVLQDNKNILETQDINSDLEKQNKTLQGLVAHYKQIIIDTEGMLNNLQNNVESEESRWKADLRQKENEVISLRLELQEINNKTTLNDKIHEQRDTCHHSDGVEFAFSCIEKSLPNITKELQEKISQLESRLKGEEAQKEKANLVTVKTTYTSPIQKANFAKVEQLQEENQRLSQDLETERAKNETLDSELSKLRTLVEKSEAILSQEKISVSKLEEEVCRLKNEAIGACSSVDQSSTVNGPPSSDCNKPEQMRATQSLLAAIEKNLFGNPESENCSITSSKLVVKSQQDNNRDSFTSELNSDNCHTAAYDVQPINDQQHKKHKKKRKGGSGKK</sequence>
<feature type="compositionally biased region" description="Basic residues" evidence="2">
    <location>
        <begin position="1202"/>
        <end position="1216"/>
    </location>
</feature>
<proteinExistence type="predicted"/>
<feature type="compositionally biased region" description="Basic residues" evidence="2">
    <location>
        <begin position="57"/>
        <end position="69"/>
    </location>
</feature>
<dbReference type="PANTHER" id="PTHR18939:SF4">
    <property type="entry name" value="RIBOSOME-BINDING PROTEIN 1"/>
    <property type="match status" value="1"/>
</dbReference>
<dbReference type="EMBL" id="CAJNRD030001124">
    <property type="protein sequence ID" value="CAG5106064.1"/>
    <property type="molecule type" value="Genomic_DNA"/>
</dbReference>
<dbReference type="Proteomes" id="UP000786811">
    <property type="component" value="Unassembled WGS sequence"/>
</dbReference>
<feature type="compositionally biased region" description="Polar residues" evidence="2">
    <location>
        <begin position="161"/>
        <end position="178"/>
    </location>
</feature>
<feature type="compositionally biased region" description="Polar residues" evidence="2">
    <location>
        <begin position="253"/>
        <end position="262"/>
    </location>
</feature>
<feature type="region of interest" description="Disordered" evidence="2">
    <location>
        <begin position="1114"/>
        <end position="1134"/>
    </location>
</feature>
<keyword evidence="3" id="KW-1133">Transmembrane helix</keyword>
<feature type="region of interest" description="Disordered" evidence="2">
    <location>
        <begin position="231"/>
        <end position="275"/>
    </location>
</feature>
<feature type="region of interest" description="Disordered" evidence="2">
    <location>
        <begin position="161"/>
        <end position="216"/>
    </location>
</feature>
<feature type="compositionally biased region" description="Basic and acidic residues" evidence="2">
    <location>
        <begin position="114"/>
        <end position="127"/>
    </location>
</feature>
<accession>A0A8J2HQ34</accession>
<feature type="compositionally biased region" description="Low complexity" evidence="2">
    <location>
        <begin position="242"/>
        <end position="252"/>
    </location>
</feature>
<feature type="coiled-coil region" evidence="1">
    <location>
        <begin position="1000"/>
        <end position="1100"/>
    </location>
</feature>
<dbReference type="Gene3D" id="1.10.287.1490">
    <property type="match status" value="1"/>
</dbReference>
<feature type="compositionally biased region" description="Basic and acidic residues" evidence="2">
    <location>
        <begin position="70"/>
        <end position="88"/>
    </location>
</feature>
<evidence type="ECO:0000256" key="2">
    <source>
        <dbReference type="SAM" id="MobiDB-lite"/>
    </source>
</evidence>
<keyword evidence="1" id="KW-0175">Coiled coil</keyword>
<keyword evidence="5" id="KW-1185">Reference proteome</keyword>
<feature type="coiled-coil region" evidence="1">
    <location>
        <begin position="920"/>
        <end position="965"/>
    </location>
</feature>
<keyword evidence="3" id="KW-0812">Transmembrane</keyword>
<evidence type="ECO:0000256" key="3">
    <source>
        <dbReference type="SAM" id="Phobius"/>
    </source>
</evidence>
<feature type="coiled-coil region" evidence="1">
    <location>
        <begin position="470"/>
        <end position="815"/>
    </location>
</feature>
<feature type="region of interest" description="Disordered" evidence="2">
    <location>
        <begin position="47"/>
        <end position="128"/>
    </location>
</feature>
<evidence type="ECO:0000313" key="5">
    <source>
        <dbReference type="Proteomes" id="UP000786811"/>
    </source>
</evidence>
<feature type="coiled-coil region" evidence="1">
    <location>
        <begin position="335"/>
        <end position="440"/>
    </location>
</feature>
<feature type="compositionally biased region" description="Polar residues" evidence="2">
    <location>
        <begin position="1114"/>
        <end position="1129"/>
    </location>
</feature>
<feature type="transmembrane region" description="Helical" evidence="3">
    <location>
        <begin position="7"/>
        <end position="28"/>
    </location>
</feature>
<gene>
    <name evidence="4" type="ORF">HICCMSTLAB_LOCUS12079</name>
</gene>